<evidence type="ECO:0000256" key="1">
    <source>
        <dbReference type="SAM" id="MobiDB-lite"/>
    </source>
</evidence>
<feature type="compositionally biased region" description="Polar residues" evidence="1">
    <location>
        <begin position="295"/>
        <end position="312"/>
    </location>
</feature>
<feature type="region of interest" description="Disordered" evidence="1">
    <location>
        <begin position="222"/>
        <end position="312"/>
    </location>
</feature>
<feature type="region of interest" description="Disordered" evidence="1">
    <location>
        <begin position="14"/>
        <end position="60"/>
    </location>
</feature>
<protein>
    <submittedName>
        <fullName evidence="2">Uncharacterized protein</fullName>
    </submittedName>
</protein>
<reference evidence="3" key="1">
    <citation type="submission" date="2024-04" db="EMBL/GenBank/DDBJ databases">
        <authorList>
            <person name="Shaw F."/>
            <person name="Minotto A."/>
        </authorList>
    </citation>
    <scope>NUCLEOTIDE SEQUENCE [LARGE SCALE GENOMIC DNA]</scope>
</reference>
<organism evidence="2 3">
    <name type="scientific">Somion occarium</name>
    <dbReference type="NCBI Taxonomy" id="3059160"/>
    <lineage>
        <taxon>Eukaryota</taxon>
        <taxon>Fungi</taxon>
        <taxon>Dikarya</taxon>
        <taxon>Basidiomycota</taxon>
        <taxon>Agaricomycotina</taxon>
        <taxon>Agaricomycetes</taxon>
        <taxon>Polyporales</taxon>
        <taxon>Cerrenaceae</taxon>
        <taxon>Somion</taxon>
    </lineage>
</organism>
<name>A0ABP1DTV7_9APHY</name>
<evidence type="ECO:0000313" key="3">
    <source>
        <dbReference type="Proteomes" id="UP001497453"/>
    </source>
</evidence>
<proteinExistence type="predicted"/>
<keyword evidence="3" id="KW-1185">Reference proteome</keyword>
<gene>
    <name evidence="2" type="ORF">GFSPODELE1_LOCUS7638</name>
</gene>
<feature type="compositionally biased region" description="Polar residues" evidence="1">
    <location>
        <begin position="231"/>
        <end position="244"/>
    </location>
</feature>
<dbReference type="EMBL" id="OZ037948">
    <property type="protein sequence ID" value="CAL1710064.1"/>
    <property type="molecule type" value="Genomic_DNA"/>
</dbReference>
<sequence length="404" mass="44926">MTVHEVTITHVLTEQGHEFRADRKNSPPFQFEPLSPSPRPRTARPMPQRTPSPSDDDNEARTYPFVLRKPFKDPYETLFDAHNVAQLFIATIPTNLPRMLDLIVLQDGPFMPTHILAIYDTPDPTIPSGSAVPQPTANPPILAPINAEQMTRKFTNDFSHFFPELYSGSSSYEPPSSHWDEQRRRMIITLPVIQFVVPHPPSFTLLLLFGLGLHANYDLNELEEVPPSPSDAPQNLEPDSSPSYRSAHSDSSFSSTPSMQSSTSAHSSAPEQSSTSAQSSTSTSASSPNTPHPLQIQSTQPSRSTTPYPLGQKTSTGLLATYLLPIRVIEEFPAANAMAQILARRCSLQKLQSLVEFNGGLWRNTLSLAPKDTDIIEIVRTAWNVTREAKRLLHTLRTWEVMAQ</sequence>
<feature type="compositionally biased region" description="Basic and acidic residues" evidence="1">
    <location>
        <begin position="15"/>
        <end position="25"/>
    </location>
</feature>
<accession>A0ABP1DTV7</accession>
<evidence type="ECO:0000313" key="2">
    <source>
        <dbReference type="EMBL" id="CAL1710064.1"/>
    </source>
</evidence>
<dbReference type="Proteomes" id="UP001497453">
    <property type="component" value="Chromosome 5"/>
</dbReference>
<feature type="compositionally biased region" description="Low complexity" evidence="1">
    <location>
        <begin position="249"/>
        <end position="293"/>
    </location>
</feature>